<keyword evidence="2" id="KW-1185">Reference proteome</keyword>
<name>A0ABS8CVP0_9FIRM</name>
<dbReference type="RefSeq" id="WP_226924087.1">
    <property type="nucleotide sequence ID" value="NZ_CAUHGK010000007.1"/>
</dbReference>
<proteinExistence type="predicted"/>
<sequence>MNNKVNDVFLDNDKELLVGDKIVLESDQGITNDEKDILESIFDKIKENNLENKPIKFSLDKYSKDAIISLQNKKVIIINIKKKEYALTQWYSSICNEGDNEVTIFIDDIVFEYLKLYVLNKV</sequence>
<accession>A0ABS8CVP0</accession>
<dbReference type="EMBL" id="JAJBMB010000004">
    <property type="protein sequence ID" value="MCB5445543.1"/>
    <property type="molecule type" value="Genomic_DNA"/>
</dbReference>
<dbReference type="Proteomes" id="UP001299409">
    <property type="component" value="Unassembled WGS sequence"/>
</dbReference>
<reference evidence="1 2" key="1">
    <citation type="submission" date="2021-10" db="EMBL/GenBank/DDBJ databases">
        <title>Collection of gut derived symbiotic bacterial strains cultured from healthy donors.</title>
        <authorList>
            <person name="Lin H."/>
            <person name="Littmann E."/>
            <person name="Claire K."/>
            <person name="Pamer E."/>
        </authorList>
    </citation>
    <scope>NUCLEOTIDE SEQUENCE [LARGE SCALE GENOMIC DNA]</scope>
    <source>
        <strain evidence="1 2">MSK.17.68</strain>
    </source>
</reference>
<gene>
    <name evidence="1" type="ORF">LIP50_04920</name>
</gene>
<protein>
    <submittedName>
        <fullName evidence="1">Uncharacterized protein</fullName>
    </submittedName>
</protein>
<evidence type="ECO:0000313" key="2">
    <source>
        <dbReference type="Proteomes" id="UP001299409"/>
    </source>
</evidence>
<comment type="caution">
    <text evidence="1">The sequence shown here is derived from an EMBL/GenBank/DDBJ whole genome shotgun (WGS) entry which is preliminary data.</text>
</comment>
<evidence type="ECO:0000313" key="1">
    <source>
        <dbReference type="EMBL" id="MCB5445543.1"/>
    </source>
</evidence>
<organism evidence="1 2">
    <name type="scientific">Intestinibacter bartlettii</name>
    <dbReference type="NCBI Taxonomy" id="261299"/>
    <lineage>
        <taxon>Bacteria</taxon>
        <taxon>Bacillati</taxon>
        <taxon>Bacillota</taxon>
        <taxon>Clostridia</taxon>
        <taxon>Peptostreptococcales</taxon>
        <taxon>Peptostreptococcaceae</taxon>
        <taxon>Intestinibacter</taxon>
    </lineage>
</organism>